<dbReference type="Gene3D" id="1.25.40.10">
    <property type="entry name" value="Tetratricopeptide repeat domain"/>
    <property type="match status" value="2"/>
</dbReference>
<dbReference type="GO" id="GO:0005634">
    <property type="term" value="C:nucleus"/>
    <property type="evidence" value="ECO:0007669"/>
    <property type="project" value="UniProtKB-SubCell"/>
</dbReference>
<protein>
    <submittedName>
        <fullName evidence="11">Methyl-CpG DNA binding protein</fullName>
    </submittedName>
</protein>
<evidence type="ECO:0000313" key="12">
    <source>
        <dbReference type="Proteomes" id="UP000188268"/>
    </source>
</evidence>
<feature type="repeat" description="PPR" evidence="8">
    <location>
        <begin position="270"/>
        <end position="304"/>
    </location>
</feature>
<dbReference type="Pfam" id="PF13041">
    <property type="entry name" value="PPR_2"/>
    <property type="match status" value="3"/>
</dbReference>
<dbReference type="Gramene" id="OMO67764">
    <property type="protein sequence ID" value="OMO67764"/>
    <property type="gene ID" value="CCACVL1_20325"/>
</dbReference>
<dbReference type="Pfam" id="PF01429">
    <property type="entry name" value="MBD"/>
    <property type="match status" value="1"/>
</dbReference>
<evidence type="ECO:0000256" key="6">
    <source>
        <dbReference type="ARBA" id="ARBA00023163"/>
    </source>
</evidence>
<feature type="region of interest" description="Disordered" evidence="9">
    <location>
        <begin position="1"/>
        <end position="79"/>
    </location>
</feature>
<feature type="repeat" description="PPR" evidence="8">
    <location>
        <begin position="375"/>
        <end position="409"/>
    </location>
</feature>
<evidence type="ECO:0000256" key="4">
    <source>
        <dbReference type="ARBA" id="ARBA00023015"/>
    </source>
</evidence>
<keyword evidence="5" id="KW-0238">DNA-binding</keyword>
<dbReference type="InterPro" id="IPR001739">
    <property type="entry name" value="Methyl_CpG_DNA-bd"/>
</dbReference>
<feature type="repeat" description="PPR" evidence="8">
    <location>
        <begin position="235"/>
        <end position="269"/>
    </location>
</feature>
<keyword evidence="6" id="KW-0804">Transcription</keyword>
<organism evidence="11 12">
    <name type="scientific">Corchorus capsularis</name>
    <name type="common">Jute</name>
    <dbReference type="NCBI Taxonomy" id="210143"/>
    <lineage>
        <taxon>Eukaryota</taxon>
        <taxon>Viridiplantae</taxon>
        <taxon>Streptophyta</taxon>
        <taxon>Embryophyta</taxon>
        <taxon>Tracheophyta</taxon>
        <taxon>Spermatophyta</taxon>
        <taxon>Magnoliopsida</taxon>
        <taxon>eudicotyledons</taxon>
        <taxon>Gunneridae</taxon>
        <taxon>Pentapetalae</taxon>
        <taxon>rosids</taxon>
        <taxon>malvids</taxon>
        <taxon>Malvales</taxon>
        <taxon>Malvaceae</taxon>
        <taxon>Grewioideae</taxon>
        <taxon>Apeibeae</taxon>
        <taxon>Corchorus</taxon>
    </lineage>
</organism>
<dbReference type="Gene3D" id="3.30.890.10">
    <property type="entry name" value="Methyl-cpg-binding Protein 2, Chain A"/>
    <property type="match status" value="1"/>
</dbReference>
<feature type="region of interest" description="Disordered" evidence="9">
    <location>
        <begin position="124"/>
        <end position="157"/>
    </location>
</feature>
<dbReference type="PANTHER" id="PTHR47939">
    <property type="entry name" value="MEMBRANE-ASSOCIATED SALT-INDUCIBLE PROTEIN-LIKE"/>
    <property type="match status" value="1"/>
</dbReference>
<dbReference type="InterPro" id="IPR050667">
    <property type="entry name" value="PPR-containing_protein"/>
</dbReference>
<sequence>MSNPVQPSTSDLPSDPLLKPGAFIDANGQDRSFETPPKRPNGSIPNGAAQGADKSPSSAEPKAKRRVVPPETWLPAGWLVEDRVRTSGATAGTVDKYYVDPSSGCKFRSKKEVLYYLETGTKRKKGTETSSGCEEVPPVVSSGKKQKKTPKKQKPLNFDFHNVPEKVNWLLTNASADSWTPFLGDGQVPESTRQDWAAAFAAKTSSSSNGFCDVGKLGKAMYLFDQLKTTGLSPSLITYNILISGFARARDAAVVAGLVKEIEERGIKPSKVTYTIVIDAFMKSENTERAFELYQFMQKAGLVPDVYTCSVLIHGLCTKGNMKEARKLFESMEEMQLKPNDVIYNTMIHGYCKEGSSYRALRMVREMGEKGMVPNVASYSSTIGLLCKDGKWQEAEALLNEMIESGFEPTVSLYNIISKAKHET</sequence>
<evidence type="ECO:0000259" key="10">
    <source>
        <dbReference type="PROSITE" id="PS50982"/>
    </source>
</evidence>
<evidence type="ECO:0000256" key="1">
    <source>
        <dbReference type="ARBA" id="ARBA00004123"/>
    </source>
</evidence>
<name>A0A1R3HBN6_COCAP</name>
<evidence type="ECO:0000256" key="9">
    <source>
        <dbReference type="SAM" id="MobiDB-lite"/>
    </source>
</evidence>
<dbReference type="NCBIfam" id="TIGR00756">
    <property type="entry name" value="PPR"/>
    <property type="match status" value="5"/>
</dbReference>
<reference evidence="11 12" key="1">
    <citation type="submission" date="2013-09" db="EMBL/GenBank/DDBJ databases">
        <title>Corchorus capsularis genome sequencing.</title>
        <authorList>
            <person name="Alam M."/>
            <person name="Haque M.S."/>
            <person name="Islam M.S."/>
            <person name="Emdad E.M."/>
            <person name="Islam M.M."/>
            <person name="Ahmed B."/>
            <person name="Halim A."/>
            <person name="Hossen Q.M.M."/>
            <person name="Hossain M.Z."/>
            <person name="Ahmed R."/>
            <person name="Khan M.M."/>
            <person name="Islam R."/>
            <person name="Rashid M.M."/>
            <person name="Khan S.A."/>
            <person name="Rahman M.S."/>
            <person name="Alam M."/>
        </authorList>
    </citation>
    <scope>NUCLEOTIDE SEQUENCE [LARGE SCALE GENOMIC DNA]</scope>
    <source>
        <strain evidence="12">cv. CVL-1</strain>
        <tissue evidence="11">Whole seedling</tissue>
    </source>
</reference>
<comment type="similarity">
    <text evidence="2">Belongs to the PPR family. P subfamily.</text>
</comment>
<evidence type="ECO:0000256" key="3">
    <source>
        <dbReference type="ARBA" id="ARBA00022737"/>
    </source>
</evidence>
<accession>A0A1R3HBN6</accession>
<dbReference type="InterPro" id="IPR002885">
    <property type="entry name" value="PPR_rpt"/>
</dbReference>
<dbReference type="GO" id="GO:0003677">
    <property type="term" value="F:DNA binding"/>
    <property type="evidence" value="ECO:0007669"/>
    <property type="project" value="UniProtKB-KW"/>
</dbReference>
<dbReference type="PROSITE" id="PS50982">
    <property type="entry name" value="MBD"/>
    <property type="match status" value="1"/>
</dbReference>
<dbReference type="InterPro" id="IPR016177">
    <property type="entry name" value="DNA-bd_dom_sf"/>
</dbReference>
<dbReference type="InterPro" id="IPR011990">
    <property type="entry name" value="TPR-like_helical_dom_sf"/>
</dbReference>
<feature type="compositionally biased region" description="Basic residues" evidence="9">
    <location>
        <begin position="144"/>
        <end position="154"/>
    </location>
</feature>
<keyword evidence="12" id="KW-1185">Reference proteome</keyword>
<dbReference type="Proteomes" id="UP000188268">
    <property type="component" value="Unassembled WGS sequence"/>
</dbReference>
<gene>
    <name evidence="11" type="ORF">CCACVL1_20325</name>
</gene>
<proteinExistence type="inferred from homology"/>
<keyword evidence="7" id="KW-0539">Nucleus</keyword>
<comment type="subcellular location">
    <subcellularLocation>
        <location evidence="1">Nucleus</location>
    </subcellularLocation>
</comment>
<dbReference type="SUPFAM" id="SSF54171">
    <property type="entry name" value="DNA-binding domain"/>
    <property type="match status" value="1"/>
</dbReference>
<dbReference type="PANTHER" id="PTHR47939:SF13">
    <property type="entry name" value="OS03G0201400 PROTEIN"/>
    <property type="match status" value="1"/>
</dbReference>
<evidence type="ECO:0000256" key="5">
    <source>
        <dbReference type="ARBA" id="ARBA00023125"/>
    </source>
</evidence>
<comment type="caution">
    <text evidence="11">The sequence shown here is derived from an EMBL/GenBank/DDBJ whole genome shotgun (WGS) entry which is preliminary data.</text>
</comment>
<dbReference type="EMBL" id="AWWV01012372">
    <property type="protein sequence ID" value="OMO67764.1"/>
    <property type="molecule type" value="Genomic_DNA"/>
</dbReference>
<dbReference type="PROSITE" id="PS51375">
    <property type="entry name" value="PPR"/>
    <property type="match status" value="5"/>
</dbReference>
<feature type="compositionally biased region" description="Polar residues" evidence="9">
    <location>
        <begin position="1"/>
        <end position="12"/>
    </location>
</feature>
<feature type="repeat" description="PPR" evidence="8">
    <location>
        <begin position="305"/>
        <end position="339"/>
    </location>
</feature>
<dbReference type="STRING" id="210143.A0A1R3HBN6"/>
<evidence type="ECO:0000256" key="8">
    <source>
        <dbReference type="PROSITE-ProRule" id="PRU00708"/>
    </source>
</evidence>
<keyword evidence="3" id="KW-0677">Repeat</keyword>
<evidence type="ECO:0000313" key="11">
    <source>
        <dbReference type="EMBL" id="OMO67764.1"/>
    </source>
</evidence>
<feature type="domain" description="MBD" evidence="10">
    <location>
        <begin position="64"/>
        <end position="137"/>
    </location>
</feature>
<keyword evidence="4" id="KW-0805">Transcription regulation</keyword>
<evidence type="ECO:0000256" key="2">
    <source>
        <dbReference type="ARBA" id="ARBA00007626"/>
    </source>
</evidence>
<feature type="repeat" description="PPR" evidence="8">
    <location>
        <begin position="340"/>
        <end position="374"/>
    </location>
</feature>
<evidence type="ECO:0000256" key="7">
    <source>
        <dbReference type="ARBA" id="ARBA00023242"/>
    </source>
</evidence>
<dbReference type="OrthoDB" id="10072024at2759"/>
<dbReference type="AlphaFoldDB" id="A0A1R3HBN6"/>